<reference evidence="1" key="1">
    <citation type="submission" date="2022-10" db="EMBL/GenBank/DDBJ databases">
        <authorList>
            <person name="Hyden B.L."/>
            <person name="Feng K."/>
            <person name="Yates T."/>
            <person name="Jawdy S."/>
            <person name="Smart L.B."/>
            <person name="Muchero W."/>
        </authorList>
    </citation>
    <scope>NUCLEOTIDE SEQUENCE</scope>
    <source>
        <tissue evidence="1">Shoot tip</tissue>
    </source>
</reference>
<dbReference type="Proteomes" id="UP001141253">
    <property type="component" value="Chromosome 16"/>
</dbReference>
<reference evidence="1" key="2">
    <citation type="journal article" date="2023" name="Int. J. Mol. Sci.">
        <title>De Novo Assembly and Annotation of 11 Diverse Shrub Willow (Salix) Genomes Reveals Novel Gene Organization in Sex-Linked Regions.</title>
        <authorList>
            <person name="Hyden B."/>
            <person name="Feng K."/>
            <person name="Yates T.B."/>
            <person name="Jawdy S."/>
            <person name="Cereghino C."/>
            <person name="Smart L.B."/>
            <person name="Muchero W."/>
        </authorList>
    </citation>
    <scope>NUCLEOTIDE SEQUENCE</scope>
    <source>
        <tissue evidence="1">Shoot tip</tissue>
    </source>
</reference>
<keyword evidence="2" id="KW-1185">Reference proteome</keyword>
<organism evidence="1 2">
    <name type="scientific">Salix suchowensis</name>
    <dbReference type="NCBI Taxonomy" id="1278906"/>
    <lineage>
        <taxon>Eukaryota</taxon>
        <taxon>Viridiplantae</taxon>
        <taxon>Streptophyta</taxon>
        <taxon>Embryophyta</taxon>
        <taxon>Tracheophyta</taxon>
        <taxon>Spermatophyta</taxon>
        <taxon>Magnoliopsida</taxon>
        <taxon>eudicotyledons</taxon>
        <taxon>Gunneridae</taxon>
        <taxon>Pentapetalae</taxon>
        <taxon>rosids</taxon>
        <taxon>fabids</taxon>
        <taxon>Malpighiales</taxon>
        <taxon>Salicaceae</taxon>
        <taxon>Saliceae</taxon>
        <taxon>Salix</taxon>
    </lineage>
</organism>
<proteinExistence type="predicted"/>
<evidence type="ECO:0000313" key="1">
    <source>
        <dbReference type="EMBL" id="KAJ6303931.1"/>
    </source>
</evidence>
<gene>
    <name evidence="1" type="ORF">OIU77_017749</name>
</gene>
<comment type="caution">
    <text evidence="1">The sequence shown here is derived from an EMBL/GenBank/DDBJ whole genome shotgun (WGS) entry which is preliminary data.</text>
</comment>
<protein>
    <submittedName>
        <fullName evidence="1">Uncharacterized protein</fullName>
    </submittedName>
</protein>
<dbReference type="EMBL" id="JAPFFI010000027">
    <property type="protein sequence ID" value="KAJ6303931.1"/>
    <property type="molecule type" value="Genomic_DNA"/>
</dbReference>
<evidence type="ECO:0000313" key="2">
    <source>
        <dbReference type="Proteomes" id="UP001141253"/>
    </source>
</evidence>
<accession>A0ABQ8ZPV5</accession>
<name>A0ABQ8ZPV5_9ROSI</name>
<sequence>MYARIREALYSTENANVAVEEKVFNSDASILQKEHSTEDVDGELGDVELNIHGDNDAITIFSRKCRSCSKANPLVRPRKKIMEKEGALRMKTWEVWN</sequence>